<organism evidence="1 2">
    <name type="scientific">Sistotremastrum suecicum HHB10207 ss-3</name>
    <dbReference type="NCBI Taxonomy" id="1314776"/>
    <lineage>
        <taxon>Eukaryota</taxon>
        <taxon>Fungi</taxon>
        <taxon>Dikarya</taxon>
        <taxon>Basidiomycota</taxon>
        <taxon>Agaricomycotina</taxon>
        <taxon>Agaricomycetes</taxon>
        <taxon>Sistotremastrales</taxon>
        <taxon>Sistotremastraceae</taxon>
        <taxon>Sistotremastrum</taxon>
    </lineage>
</organism>
<proteinExistence type="predicted"/>
<dbReference type="EMBL" id="KV428075">
    <property type="protein sequence ID" value="KZT37849.1"/>
    <property type="molecule type" value="Genomic_DNA"/>
</dbReference>
<dbReference type="Proteomes" id="UP000076798">
    <property type="component" value="Unassembled WGS sequence"/>
</dbReference>
<reference evidence="1 2" key="1">
    <citation type="journal article" date="2016" name="Mol. Biol. Evol.">
        <title>Comparative Genomics of Early-Diverging Mushroom-Forming Fungi Provides Insights into the Origins of Lignocellulose Decay Capabilities.</title>
        <authorList>
            <person name="Nagy L.G."/>
            <person name="Riley R."/>
            <person name="Tritt A."/>
            <person name="Adam C."/>
            <person name="Daum C."/>
            <person name="Floudas D."/>
            <person name="Sun H."/>
            <person name="Yadav J.S."/>
            <person name="Pangilinan J."/>
            <person name="Larsson K.H."/>
            <person name="Matsuura K."/>
            <person name="Barry K."/>
            <person name="Labutti K."/>
            <person name="Kuo R."/>
            <person name="Ohm R.A."/>
            <person name="Bhattacharya S.S."/>
            <person name="Shirouzu T."/>
            <person name="Yoshinaga Y."/>
            <person name="Martin F.M."/>
            <person name="Grigoriev I.V."/>
            <person name="Hibbett D.S."/>
        </authorList>
    </citation>
    <scope>NUCLEOTIDE SEQUENCE [LARGE SCALE GENOMIC DNA]</scope>
    <source>
        <strain evidence="1 2">HHB10207 ss-3</strain>
    </source>
</reference>
<sequence>MQPYISQSASSRVWSTPELARLIILNLKFRVHHDGYTFGLPKNRSALASLARVNTLTSEIALSVLYQRVDDDSGVGPRAAPTLLNLISILGSLKRCETSGWVCSL</sequence>
<keyword evidence="2" id="KW-1185">Reference proteome</keyword>
<name>A0A166CV55_9AGAM</name>
<protein>
    <submittedName>
        <fullName evidence="1">Uncharacterized protein</fullName>
    </submittedName>
</protein>
<dbReference type="AlphaFoldDB" id="A0A166CV55"/>
<gene>
    <name evidence="1" type="ORF">SISSUDRAFT_817372</name>
</gene>
<evidence type="ECO:0000313" key="1">
    <source>
        <dbReference type="EMBL" id="KZT37849.1"/>
    </source>
</evidence>
<evidence type="ECO:0000313" key="2">
    <source>
        <dbReference type="Proteomes" id="UP000076798"/>
    </source>
</evidence>
<accession>A0A166CV55</accession>